<reference evidence="2" key="1">
    <citation type="submission" date="2020-05" db="EMBL/GenBank/DDBJ databases">
        <title>Mycena genomes resolve the evolution of fungal bioluminescence.</title>
        <authorList>
            <person name="Tsai I.J."/>
        </authorList>
    </citation>
    <scope>NUCLEOTIDE SEQUENCE</scope>
    <source>
        <strain evidence="2">CCC161011</strain>
    </source>
</reference>
<name>A0A8H7CFY6_9AGAR</name>
<accession>A0A8H7CFY6</accession>
<dbReference type="AlphaFoldDB" id="A0A8H7CFY6"/>
<evidence type="ECO:0000256" key="1">
    <source>
        <dbReference type="SAM" id="MobiDB-lite"/>
    </source>
</evidence>
<evidence type="ECO:0000313" key="2">
    <source>
        <dbReference type="EMBL" id="KAF7334048.1"/>
    </source>
</evidence>
<keyword evidence="3" id="KW-1185">Reference proteome</keyword>
<gene>
    <name evidence="2" type="ORF">MVEN_02310400</name>
</gene>
<feature type="region of interest" description="Disordered" evidence="1">
    <location>
        <begin position="1"/>
        <end position="25"/>
    </location>
</feature>
<sequence length="188" mass="20030">MRYSATSPFRHAASESAEHGGSQRCSGEQWIMDAGAGGYVLTARQPRGAVQWSDVAGGSADQMTTQTLVIHIAPSSQSLPCLTASVPSARQPQSMTLMPESKGDVFDAFVGVGIHVGIEWPVRGIDSGADRSRILKSSLPSSSIISAWPSSHPSFSRHLLVRRYTFALSTLLTPAHYRDSTGFASPVS</sequence>
<evidence type="ECO:0000313" key="3">
    <source>
        <dbReference type="Proteomes" id="UP000620124"/>
    </source>
</evidence>
<organism evidence="2 3">
    <name type="scientific">Mycena venus</name>
    <dbReference type="NCBI Taxonomy" id="2733690"/>
    <lineage>
        <taxon>Eukaryota</taxon>
        <taxon>Fungi</taxon>
        <taxon>Dikarya</taxon>
        <taxon>Basidiomycota</taxon>
        <taxon>Agaricomycotina</taxon>
        <taxon>Agaricomycetes</taxon>
        <taxon>Agaricomycetidae</taxon>
        <taxon>Agaricales</taxon>
        <taxon>Marasmiineae</taxon>
        <taxon>Mycenaceae</taxon>
        <taxon>Mycena</taxon>
    </lineage>
</organism>
<dbReference type="Proteomes" id="UP000620124">
    <property type="component" value="Unassembled WGS sequence"/>
</dbReference>
<dbReference type="EMBL" id="JACAZI010000027">
    <property type="protein sequence ID" value="KAF7334048.1"/>
    <property type="molecule type" value="Genomic_DNA"/>
</dbReference>
<comment type="caution">
    <text evidence="2">The sequence shown here is derived from an EMBL/GenBank/DDBJ whole genome shotgun (WGS) entry which is preliminary data.</text>
</comment>
<proteinExistence type="predicted"/>
<protein>
    <submittedName>
        <fullName evidence="2">Uncharacterized protein</fullName>
    </submittedName>
</protein>